<dbReference type="PANTHER" id="PTHR30160:SF21">
    <property type="entry name" value="LIPOPOLYSACCHARIDE CORE HEPTOSYLTRANSFERASE OPSX"/>
    <property type="match status" value="1"/>
</dbReference>
<name>A0ABV9JJQ9_9GAMM</name>
<organism evidence="3 4">
    <name type="scientific">Rheinheimera marina</name>
    <dbReference type="NCBI Taxonomy" id="1774958"/>
    <lineage>
        <taxon>Bacteria</taxon>
        <taxon>Pseudomonadati</taxon>
        <taxon>Pseudomonadota</taxon>
        <taxon>Gammaproteobacteria</taxon>
        <taxon>Chromatiales</taxon>
        <taxon>Chromatiaceae</taxon>
        <taxon>Rheinheimera</taxon>
    </lineage>
</organism>
<dbReference type="InterPro" id="IPR002201">
    <property type="entry name" value="Glyco_trans_9"/>
</dbReference>
<dbReference type="EMBL" id="JBHSGB010000004">
    <property type="protein sequence ID" value="MFC4654184.1"/>
    <property type="molecule type" value="Genomic_DNA"/>
</dbReference>
<evidence type="ECO:0000313" key="3">
    <source>
        <dbReference type="EMBL" id="MFC4654184.1"/>
    </source>
</evidence>
<dbReference type="CDD" id="cd03789">
    <property type="entry name" value="GT9_LPS_heptosyltransferase"/>
    <property type="match status" value="1"/>
</dbReference>
<accession>A0ABV9JJQ9</accession>
<proteinExistence type="predicted"/>
<gene>
    <name evidence="3" type="ORF">ACFO3I_03995</name>
</gene>
<dbReference type="InterPro" id="IPR051199">
    <property type="entry name" value="LPS_LOS_Heptosyltrfase"/>
</dbReference>
<dbReference type="Proteomes" id="UP001595962">
    <property type="component" value="Unassembled WGS sequence"/>
</dbReference>
<keyword evidence="2" id="KW-0808">Transferase</keyword>
<evidence type="ECO:0000256" key="1">
    <source>
        <dbReference type="ARBA" id="ARBA00022676"/>
    </source>
</evidence>
<dbReference type="SUPFAM" id="SSF53756">
    <property type="entry name" value="UDP-Glycosyltransferase/glycogen phosphorylase"/>
    <property type="match status" value="1"/>
</dbReference>
<dbReference type="Pfam" id="PF01075">
    <property type="entry name" value="Glyco_transf_9"/>
    <property type="match status" value="1"/>
</dbReference>
<dbReference type="PANTHER" id="PTHR30160">
    <property type="entry name" value="TETRAACYLDISACCHARIDE 4'-KINASE-RELATED"/>
    <property type="match status" value="1"/>
</dbReference>
<comment type="caution">
    <text evidence="3">The sequence shown here is derived from an EMBL/GenBank/DDBJ whole genome shotgun (WGS) entry which is preliminary data.</text>
</comment>
<dbReference type="Gene3D" id="3.40.50.2000">
    <property type="entry name" value="Glycogen Phosphorylase B"/>
    <property type="match status" value="2"/>
</dbReference>
<sequence length="345" mass="38605">MRSICILRLSAIGDVVNACAVVQAIQRQYPEAAITWVIGKVEAKLLEGLSGVRLVVFDKKQGRQAYLQLKRDLQGEVFDCLLHMQLAFRANLASVCIKAKRKIGFDWHSSKELHSLFMSERIEAAPRGHVLDGFRQFAKAIGVEFDRPYWQLPVSAEDTQFALKKLDWLPSLKKIAICPAASNAERNWLPERYAAMADYAARRGFSVVLCGGSSAIEQQMSMDIKRYANTEILDLTGKTSLKQLLAVLKSVSLVLAPDTGPVHMAVAVGTPVIGLYAHSNPDRTGPYHFRDYVVEVYHQSLLEQTGKLASELKWGTRVKGAELMQKISVEQVQQMFDKMVQDLRL</sequence>
<evidence type="ECO:0000256" key="2">
    <source>
        <dbReference type="ARBA" id="ARBA00022679"/>
    </source>
</evidence>
<keyword evidence="4" id="KW-1185">Reference proteome</keyword>
<evidence type="ECO:0000313" key="4">
    <source>
        <dbReference type="Proteomes" id="UP001595962"/>
    </source>
</evidence>
<protein>
    <submittedName>
        <fullName evidence="3">Glycosyltransferase family 9 protein</fullName>
    </submittedName>
</protein>
<reference evidence="4" key="1">
    <citation type="journal article" date="2019" name="Int. J. Syst. Evol. Microbiol.">
        <title>The Global Catalogue of Microorganisms (GCM) 10K type strain sequencing project: providing services to taxonomists for standard genome sequencing and annotation.</title>
        <authorList>
            <consortium name="The Broad Institute Genomics Platform"/>
            <consortium name="The Broad Institute Genome Sequencing Center for Infectious Disease"/>
            <person name="Wu L."/>
            <person name="Ma J."/>
        </authorList>
    </citation>
    <scope>NUCLEOTIDE SEQUENCE [LARGE SCALE GENOMIC DNA]</scope>
    <source>
        <strain evidence="4">DT28</strain>
    </source>
</reference>
<dbReference type="RefSeq" id="WP_377331952.1">
    <property type="nucleotide sequence ID" value="NZ_JBHSGB010000004.1"/>
</dbReference>
<keyword evidence="1" id="KW-0328">Glycosyltransferase</keyword>